<sequence length="528" mass="58460">MLGPLMCASPLPVTESTTDVLQLPRSITRLIVTLDAHIRKERGTENRSLTRDIDKCHLYAIYAFAARWLPVSDHGSEALFQTRQQHMALRSCLWDLARQHILVAISHPTYRSAHALHLFATSGAATHSHFDTLVDGCHDISLQHHERLRLQALEFCASDFSFFSRHASTKPGSDIDYSHVRDILYWTGILTDVWRTTFCCRPAIVLPGRIGEARVWSHVREHLAAFDRAFAQVRESGDFISDPLATIILQHASACKSMFWYSVSKVQDSLINHIVDDPLDVTFATAMREKDLWERVFGSLVGSVERDYVMLDAQNQIGYCKQNLPFLADNSSVSLLTILVLLVLHVNTGILILLDLLEQSQSHPSGYTAADLLQLRLSPTRAIVNAIGITLRSNGYRQRNQPQNIMLLDPHPDTASDCILRCGQSLLKLHVRGVITPSACQTMLAVVFEAFDVLMAVPGKTAANKTSLERLCADRAVDGFGHISPWTSLGADAPGPGELEAAKAVVGQLTDEISGEADLFRMLLGISA</sequence>
<evidence type="ECO:0000313" key="1">
    <source>
        <dbReference type="EMBL" id="ETN43736.1"/>
    </source>
</evidence>
<dbReference type="VEuPathDB" id="FungiDB:HMPREF1541_02895"/>
<protein>
    <recommendedName>
        <fullName evidence="3">Transcription factor domain-containing protein</fullName>
    </recommendedName>
</protein>
<dbReference type="GeneID" id="19970234"/>
<gene>
    <name evidence="1" type="ORF">HMPREF1541_02895</name>
</gene>
<dbReference type="RefSeq" id="XP_008715472.1">
    <property type="nucleotide sequence ID" value="XM_008717250.1"/>
</dbReference>
<evidence type="ECO:0008006" key="3">
    <source>
        <dbReference type="Google" id="ProtNLM"/>
    </source>
</evidence>
<proteinExistence type="predicted"/>
<dbReference type="EMBL" id="KB822718">
    <property type="protein sequence ID" value="ETN43736.1"/>
    <property type="molecule type" value="Genomic_DNA"/>
</dbReference>
<organism evidence="1 2">
    <name type="scientific">Cyphellophora europaea (strain CBS 101466)</name>
    <name type="common">Phialophora europaea</name>
    <dbReference type="NCBI Taxonomy" id="1220924"/>
    <lineage>
        <taxon>Eukaryota</taxon>
        <taxon>Fungi</taxon>
        <taxon>Dikarya</taxon>
        <taxon>Ascomycota</taxon>
        <taxon>Pezizomycotina</taxon>
        <taxon>Eurotiomycetes</taxon>
        <taxon>Chaetothyriomycetidae</taxon>
        <taxon>Chaetothyriales</taxon>
        <taxon>Cyphellophoraceae</taxon>
        <taxon>Cyphellophora</taxon>
    </lineage>
</organism>
<dbReference type="AlphaFoldDB" id="W2S4W6"/>
<dbReference type="STRING" id="1220924.W2S4W6"/>
<accession>W2S4W6</accession>
<dbReference type="InParanoid" id="W2S4W6"/>
<reference evidence="1 2" key="1">
    <citation type="submission" date="2013-03" db="EMBL/GenBank/DDBJ databases">
        <title>The Genome Sequence of Phialophora europaea CBS 101466.</title>
        <authorList>
            <consortium name="The Broad Institute Genomics Platform"/>
            <person name="Cuomo C."/>
            <person name="de Hoog S."/>
            <person name="Gorbushina A."/>
            <person name="Walker B."/>
            <person name="Young S.K."/>
            <person name="Zeng Q."/>
            <person name="Gargeya S."/>
            <person name="Fitzgerald M."/>
            <person name="Haas B."/>
            <person name="Abouelleil A."/>
            <person name="Allen A.W."/>
            <person name="Alvarado L."/>
            <person name="Arachchi H.M."/>
            <person name="Berlin A.M."/>
            <person name="Chapman S.B."/>
            <person name="Gainer-Dewar J."/>
            <person name="Goldberg J."/>
            <person name="Griggs A."/>
            <person name="Gujja S."/>
            <person name="Hansen M."/>
            <person name="Howarth C."/>
            <person name="Imamovic A."/>
            <person name="Ireland A."/>
            <person name="Larimer J."/>
            <person name="McCowan C."/>
            <person name="Murphy C."/>
            <person name="Pearson M."/>
            <person name="Poon T.W."/>
            <person name="Priest M."/>
            <person name="Roberts A."/>
            <person name="Saif S."/>
            <person name="Shea T."/>
            <person name="Sisk P."/>
            <person name="Sykes S."/>
            <person name="Wortman J."/>
            <person name="Nusbaum C."/>
            <person name="Birren B."/>
        </authorList>
    </citation>
    <scope>NUCLEOTIDE SEQUENCE [LARGE SCALE GENOMIC DNA]</scope>
    <source>
        <strain evidence="1 2">CBS 101466</strain>
    </source>
</reference>
<dbReference type="Proteomes" id="UP000030752">
    <property type="component" value="Unassembled WGS sequence"/>
</dbReference>
<dbReference type="OrthoDB" id="5958943at2759"/>
<dbReference type="HOGENOM" id="CLU_023801_0_0_1"/>
<keyword evidence="2" id="KW-1185">Reference proteome</keyword>
<name>W2S4W6_CYPE1</name>
<evidence type="ECO:0000313" key="2">
    <source>
        <dbReference type="Proteomes" id="UP000030752"/>
    </source>
</evidence>